<keyword evidence="2" id="KW-1185">Reference proteome</keyword>
<sequence>METKSALNRNSSYLPRFNSTGNVRSTNLLAKTTSIRTLDSWEFQIMHALQDNSSPSVVRRNMRKLLVESI</sequence>
<dbReference type="AlphaFoldDB" id="A0AAF0ARY5"/>
<organism evidence="1 2">
    <name type="scientific">Schizosaccharomyces osmophilus</name>
    <dbReference type="NCBI Taxonomy" id="2545709"/>
    <lineage>
        <taxon>Eukaryota</taxon>
        <taxon>Fungi</taxon>
        <taxon>Dikarya</taxon>
        <taxon>Ascomycota</taxon>
        <taxon>Taphrinomycotina</taxon>
        <taxon>Schizosaccharomycetes</taxon>
        <taxon>Schizosaccharomycetales</taxon>
        <taxon>Schizosaccharomycetaceae</taxon>
        <taxon>Schizosaccharomyces</taxon>
    </lineage>
</organism>
<dbReference type="Proteomes" id="UP001212411">
    <property type="component" value="Chromosome 1"/>
</dbReference>
<dbReference type="KEGG" id="som:SOMG_00684"/>
<protein>
    <submittedName>
        <fullName evidence="1">Schizosaccharomyces specific protein Tam12</fullName>
    </submittedName>
</protein>
<evidence type="ECO:0000313" key="1">
    <source>
        <dbReference type="EMBL" id="WBW70726.1"/>
    </source>
</evidence>
<dbReference type="RefSeq" id="XP_056034969.1">
    <property type="nucleotide sequence ID" value="XM_056179478.1"/>
</dbReference>
<accession>A0AAF0ARY5</accession>
<name>A0AAF0ARY5_9SCHI</name>
<reference evidence="1 2" key="1">
    <citation type="journal article" date="2023" name="G3 (Bethesda)">
        <title>A high-quality reference genome for the fission yeast Schizosaccharomyces osmophilus.</title>
        <authorList>
            <person name="Jia G.S."/>
            <person name="Zhang W.C."/>
            <person name="Liang Y."/>
            <person name="Liu X.H."/>
            <person name="Rhind N."/>
            <person name="Pidoux A."/>
            <person name="Brysch-Herzberg M."/>
            <person name="Du L.L."/>
        </authorList>
    </citation>
    <scope>NUCLEOTIDE SEQUENCE [LARGE SCALE GENOMIC DNA]</scope>
    <source>
        <strain evidence="1 2">CBS 15793</strain>
    </source>
</reference>
<dbReference type="EMBL" id="CP115611">
    <property type="protein sequence ID" value="WBW70726.1"/>
    <property type="molecule type" value="Genomic_DNA"/>
</dbReference>
<gene>
    <name evidence="1" type="primary">tam12</name>
    <name evidence="1" type="ORF">SOMG_00684</name>
</gene>
<proteinExistence type="predicted"/>
<dbReference type="GeneID" id="80874167"/>
<evidence type="ECO:0000313" key="2">
    <source>
        <dbReference type="Proteomes" id="UP001212411"/>
    </source>
</evidence>